<dbReference type="Gene3D" id="3.40.190.10">
    <property type="entry name" value="Periplasmic binding protein-like II"/>
    <property type="match status" value="2"/>
</dbReference>
<gene>
    <name evidence="2" type="ORF">F506_07665</name>
</gene>
<dbReference type="InterPro" id="IPR001638">
    <property type="entry name" value="Solute-binding_3/MltF_N"/>
</dbReference>
<dbReference type="Pfam" id="PF00497">
    <property type="entry name" value="SBP_bac_3"/>
    <property type="match status" value="1"/>
</dbReference>
<dbReference type="EMBL" id="CP011409">
    <property type="protein sequence ID" value="AKZ62571.1"/>
    <property type="molecule type" value="Genomic_DNA"/>
</dbReference>
<evidence type="ECO:0000313" key="3">
    <source>
        <dbReference type="Proteomes" id="UP000063429"/>
    </source>
</evidence>
<dbReference type="RefSeq" id="WP_053196314.1">
    <property type="nucleotide sequence ID" value="NZ_CP011409.1"/>
</dbReference>
<proteinExistence type="predicted"/>
<protein>
    <submittedName>
        <fullName evidence="2">ABC transporter substrate-binding protein</fullName>
    </submittedName>
</protein>
<evidence type="ECO:0000313" key="2">
    <source>
        <dbReference type="EMBL" id="AKZ62571.1"/>
    </source>
</evidence>
<dbReference type="Proteomes" id="UP000063429">
    <property type="component" value="Chromosome"/>
</dbReference>
<keyword evidence="3" id="KW-1185">Reference proteome</keyword>
<accession>A0ABM5UZF1</accession>
<feature type="domain" description="Solute-binding protein family 3/N-terminal" evidence="1">
    <location>
        <begin position="39"/>
        <end position="242"/>
    </location>
</feature>
<evidence type="ECO:0000259" key="1">
    <source>
        <dbReference type="Pfam" id="PF00497"/>
    </source>
</evidence>
<dbReference type="SUPFAM" id="SSF53850">
    <property type="entry name" value="Periplasmic binding protein-like II"/>
    <property type="match status" value="1"/>
</dbReference>
<name>A0ABM5UZF1_9BURK</name>
<organism evidence="2 3">
    <name type="scientific">Herbaspirillum hiltneri N3</name>
    <dbReference type="NCBI Taxonomy" id="1262470"/>
    <lineage>
        <taxon>Bacteria</taxon>
        <taxon>Pseudomonadati</taxon>
        <taxon>Pseudomonadota</taxon>
        <taxon>Betaproteobacteria</taxon>
        <taxon>Burkholderiales</taxon>
        <taxon>Oxalobacteraceae</taxon>
        <taxon>Herbaspirillum</taxon>
    </lineage>
</organism>
<sequence>MLFITCATDTAQAAGPDCSRPYTLALHDHGLLYSADTDTGIDKDFADELIRRSGCKVGVSLMSRARIWQLIESGALDFSLSGIASSERRGFASFAWYFSNKYYLLVRKDAGMRQLVEFERSETFRLGVIRSFRYSASANRLVDKLTAANRVTQAGGLDPLYKALMANRIQGMIMEPFDYPVVEEKHIRDVTAIIEFNDPSVPHGLIMSNKALPPGERDKWRTLVDEMRADGTIRRIFEKYFPPALAASMVDFKAEP</sequence>
<reference evidence="3" key="1">
    <citation type="journal article" date="2015" name="Genome Announc.">
        <title>Complete Genome Sequence of Herbaspirillum hiltneri N3 (DSM 17495), Isolated from Surface-Sterilized Wheat Roots.</title>
        <authorList>
            <person name="Guizelini D."/>
            <person name="Saizaki P.M."/>
            <person name="Coimbra N.A."/>
            <person name="Weiss V.A."/>
            <person name="Faoro H."/>
            <person name="Sfeir M.Z."/>
            <person name="Baura V.A."/>
            <person name="Monteiro R.A."/>
            <person name="Chubatsu L.S."/>
            <person name="Souza E.M."/>
            <person name="Cruz L.M."/>
            <person name="Pedrosa F.O."/>
            <person name="Raittz R.T."/>
            <person name="Marchaukoski J.N."/>
            <person name="Steffens M.B."/>
        </authorList>
    </citation>
    <scope>NUCLEOTIDE SEQUENCE [LARGE SCALE GENOMIC DNA]</scope>
    <source>
        <strain evidence="3">N3</strain>
    </source>
</reference>